<keyword evidence="1" id="KW-0540">Nuclease</keyword>
<evidence type="ECO:0000313" key="9">
    <source>
        <dbReference type="EMBL" id="OGG19441.1"/>
    </source>
</evidence>
<dbReference type="Proteomes" id="UP000177871">
    <property type="component" value="Unassembled WGS sequence"/>
</dbReference>
<keyword evidence="7" id="KW-0472">Membrane</keyword>
<evidence type="ECO:0000256" key="6">
    <source>
        <dbReference type="ARBA" id="ARBA00023118"/>
    </source>
</evidence>
<evidence type="ECO:0000256" key="5">
    <source>
        <dbReference type="ARBA" id="ARBA00022842"/>
    </source>
</evidence>
<proteinExistence type="predicted"/>
<keyword evidence="6" id="KW-0051">Antiviral defense</keyword>
<dbReference type="NCBIfam" id="TIGR01573">
    <property type="entry name" value="cas2"/>
    <property type="match status" value="1"/>
</dbReference>
<evidence type="ECO:0000256" key="7">
    <source>
        <dbReference type="SAM" id="Phobius"/>
    </source>
</evidence>
<dbReference type="Pfam" id="PF20803">
    <property type="entry name" value="PaaX_M"/>
    <property type="match status" value="1"/>
</dbReference>
<feature type="domain" description="Transcriptional repressor PaaX-like central Cas2-like" evidence="8">
    <location>
        <begin position="157"/>
        <end position="233"/>
    </location>
</feature>
<keyword evidence="7" id="KW-0812">Transmembrane</keyword>
<reference evidence="9 10" key="1">
    <citation type="journal article" date="2016" name="Nat. Commun.">
        <title>Thousands of microbial genomes shed light on interconnected biogeochemical processes in an aquifer system.</title>
        <authorList>
            <person name="Anantharaman K."/>
            <person name="Brown C.T."/>
            <person name="Hug L.A."/>
            <person name="Sharon I."/>
            <person name="Castelle C.J."/>
            <person name="Probst A.J."/>
            <person name="Thomas B.C."/>
            <person name="Singh A."/>
            <person name="Wilkins M.J."/>
            <person name="Karaoz U."/>
            <person name="Brodie E.L."/>
            <person name="Williams K.H."/>
            <person name="Hubbard S.S."/>
            <person name="Banfield J.F."/>
        </authorList>
    </citation>
    <scope>NUCLEOTIDE SEQUENCE [LARGE SCALE GENOMIC DNA]</scope>
</reference>
<gene>
    <name evidence="9" type="ORF">A2721_02860</name>
</gene>
<dbReference type="InterPro" id="IPR048846">
    <property type="entry name" value="PaaX-like_central"/>
</dbReference>
<keyword evidence="3 9" id="KW-0255">Endonuclease</keyword>
<dbReference type="EMBL" id="MFJK01000007">
    <property type="protein sequence ID" value="OGG19441.1"/>
    <property type="molecule type" value="Genomic_DNA"/>
</dbReference>
<evidence type="ECO:0000259" key="8">
    <source>
        <dbReference type="Pfam" id="PF20803"/>
    </source>
</evidence>
<evidence type="ECO:0000313" key="10">
    <source>
        <dbReference type="Proteomes" id="UP000177871"/>
    </source>
</evidence>
<name>A0A1F6A421_9BACT</name>
<keyword evidence="5" id="KW-0460">Magnesium</keyword>
<evidence type="ECO:0000256" key="4">
    <source>
        <dbReference type="ARBA" id="ARBA00022801"/>
    </source>
</evidence>
<dbReference type="InterPro" id="IPR021127">
    <property type="entry name" value="CRISPR_associated_Cas2"/>
</dbReference>
<dbReference type="Gene3D" id="3.30.70.2650">
    <property type="match status" value="1"/>
</dbReference>
<evidence type="ECO:0000256" key="1">
    <source>
        <dbReference type="ARBA" id="ARBA00022722"/>
    </source>
</evidence>
<dbReference type="GO" id="GO:0004521">
    <property type="term" value="F:RNA endonuclease activity"/>
    <property type="evidence" value="ECO:0007669"/>
    <property type="project" value="InterPro"/>
</dbReference>
<comment type="caution">
    <text evidence="9">The sequence shown here is derived from an EMBL/GenBank/DDBJ whole genome shotgun (WGS) entry which is preliminary data.</text>
</comment>
<keyword evidence="7" id="KW-1133">Transmembrane helix</keyword>
<protein>
    <submittedName>
        <fullName evidence="9">CRISPR-associated endonuclease Cas2</fullName>
    </submittedName>
</protein>
<keyword evidence="2" id="KW-0479">Metal-binding</keyword>
<dbReference type="GO" id="GO:0043571">
    <property type="term" value="P:maintenance of CRISPR repeat elements"/>
    <property type="evidence" value="ECO:0007669"/>
    <property type="project" value="InterPro"/>
</dbReference>
<keyword evidence="4" id="KW-0378">Hydrolase</keyword>
<organism evidence="9 10">
    <name type="scientific">Candidatus Gottesmanbacteria bacterium RIFCSPHIGHO2_01_FULL_47_48</name>
    <dbReference type="NCBI Taxonomy" id="1798381"/>
    <lineage>
        <taxon>Bacteria</taxon>
        <taxon>Candidatus Gottesmaniibacteriota</taxon>
    </lineage>
</organism>
<feature type="transmembrane region" description="Helical" evidence="7">
    <location>
        <begin position="75"/>
        <end position="98"/>
    </location>
</feature>
<sequence length="246" mass="28400">MCKRPEVSSAFLGRVAIGFRSLDFGKDWWQSSFMDMDLERVDWDRVQGIFAPEKEAFLERVKKGIEKYPVAKESLLIAAGFGLVGMAILMPGLAKVIASGARGWEKGRYKRMWRRFESKKWVTVKETVDGPVVEITQDGIKRALKYKLESMKVKSPAKWDGKWRIVIFDVKEEKRYGRDRFRNHLQNLGFYMLNRSVFVHPYPCFDEVEFLRQISSVGREVTYIVAESVESATSLKSYFGLRGSNA</sequence>
<accession>A0A1F6A421</accession>
<dbReference type="STRING" id="1798381.A2721_02860"/>
<dbReference type="SUPFAM" id="SSF143430">
    <property type="entry name" value="TTP0101/SSO1404-like"/>
    <property type="match status" value="1"/>
</dbReference>
<evidence type="ECO:0000256" key="2">
    <source>
        <dbReference type="ARBA" id="ARBA00022723"/>
    </source>
</evidence>
<dbReference type="AlphaFoldDB" id="A0A1F6A421"/>
<evidence type="ECO:0000256" key="3">
    <source>
        <dbReference type="ARBA" id="ARBA00022759"/>
    </source>
</evidence>